<dbReference type="PANTHER" id="PTHR22911:SF79">
    <property type="entry name" value="MOBA-LIKE NTP TRANSFERASE DOMAIN-CONTAINING PROTEIN"/>
    <property type="match status" value="1"/>
</dbReference>
<feature type="transmembrane region" description="Helical" evidence="2">
    <location>
        <begin position="119"/>
        <end position="136"/>
    </location>
</feature>
<sequence length="291" mass="31188">MASSSSQRRSIGLMAACAGLWSIAGIFIKMLPWNALVIAGFRSLIAAVVVFVFMRVTGRRIKLNSASLLSGVFIAATFFAFVSANKMTTAANAIVLQFTSPVFIMIISALVFHQRFHRTDLITVVVTLFGISLFFFDKLGTGKMIGNGIAILAGLFMAGMYVITGRTDDDSRMSGILFGHLFTAVVGVPLIFVFPTPISSTAIVSVLALGVIQLGIPYILYGLAVKECPPLACSLVGAIEPLLNPLWVFIFNGEQPGKFALLGGGIVIAAVTGWCVWRDRFVSVNQNPVKD</sequence>
<keyword evidence="2" id="KW-1133">Transmembrane helix</keyword>
<dbReference type="PANTHER" id="PTHR22911">
    <property type="entry name" value="ACYL-MALONYL CONDENSING ENZYME-RELATED"/>
    <property type="match status" value="1"/>
</dbReference>
<comment type="similarity">
    <text evidence="1">Belongs to the EamA transporter family.</text>
</comment>
<dbReference type="RefSeq" id="WP_219966374.1">
    <property type="nucleotide sequence ID" value="NZ_JAGFNZ010000007.1"/>
</dbReference>
<proteinExistence type="inferred from homology"/>
<evidence type="ECO:0000259" key="3">
    <source>
        <dbReference type="Pfam" id="PF00892"/>
    </source>
</evidence>
<keyword evidence="5" id="KW-1185">Reference proteome</keyword>
<dbReference type="EMBL" id="JAGFNZ010000007">
    <property type="protein sequence ID" value="MBW7573963.1"/>
    <property type="molecule type" value="Genomic_DNA"/>
</dbReference>
<accession>A0ABS7DRP2</accession>
<evidence type="ECO:0000256" key="1">
    <source>
        <dbReference type="ARBA" id="ARBA00007362"/>
    </source>
</evidence>
<dbReference type="Proteomes" id="UP000719942">
    <property type="component" value="Unassembled WGS sequence"/>
</dbReference>
<feature type="domain" description="EamA" evidence="3">
    <location>
        <begin position="13"/>
        <end position="135"/>
    </location>
</feature>
<evidence type="ECO:0000313" key="4">
    <source>
        <dbReference type="EMBL" id="MBW7573963.1"/>
    </source>
</evidence>
<reference evidence="4 5" key="1">
    <citation type="submission" date="2021-03" db="EMBL/GenBank/DDBJ databases">
        <title>Caproiciproducens sp. nov. isolated from feces of cow.</title>
        <authorList>
            <person name="Choi J.-Y."/>
        </authorList>
    </citation>
    <scope>NUCLEOTIDE SEQUENCE [LARGE SCALE GENOMIC DNA]</scope>
    <source>
        <strain evidence="4 5">AGMB10547</strain>
    </source>
</reference>
<feature type="transmembrane region" description="Helical" evidence="2">
    <location>
        <begin position="90"/>
        <end position="112"/>
    </location>
</feature>
<dbReference type="InterPro" id="IPR000620">
    <property type="entry name" value="EamA_dom"/>
</dbReference>
<keyword evidence="2" id="KW-0812">Transmembrane</keyword>
<evidence type="ECO:0000256" key="2">
    <source>
        <dbReference type="SAM" id="Phobius"/>
    </source>
</evidence>
<gene>
    <name evidence="4" type="ORF">J5W02_14210</name>
</gene>
<feature type="transmembrane region" description="Helical" evidence="2">
    <location>
        <begin position="12"/>
        <end position="30"/>
    </location>
</feature>
<dbReference type="InterPro" id="IPR037185">
    <property type="entry name" value="EmrE-like"/>
</dbReference>
<name>A0ABS7DRP2_9FIRM</name>
<feature type="transmembrane region" description="Helical" evidence="2">
    <location>
        <begin position="175"/>
        <end position="196"/>
    </location>
</feature>
<evidence type="ECO:0000313" key="5">
    <source>
        <dbReference type="Proteomes" id="UP000719942"/>
    </source>
</evidence>
<feature type="domain" description="EamA" evidence="3">
    <location>
        <begin position="145"/>
        <end position="272"/>
    </location>
</feature>
<feature type="transmembrane region" description="Helical" evidence="2">
    <location>
        <begin position="142"/>
        <end position="163"/>
    </location>
</feature>
<keyword evidence="2" id="KW-0472">Membrane</keyword>
<feature type="transmembrane region" description="Helical" evidence="2">
    <location>
        <begin position="231"/>
        <end position="253"/>
    </location>
</feature>
<feature type="transmembrane region" description="Helical" evidence="2">
    <location>
        <begin position="259"/>
        <end position="277"/>
    </location>
</feature>
<protein>
    <submittedName>
        <fullName evidence="4">EamA family transporter</fullName>
    </submittedName>
</protein>
<feature type="transmembrane region" description="Helical" evidence="2">
    <location>
        <begin position="36"/>
        <end position="54"/>
    </location>
</feature>
<feature type="transmembrane region" description="Helical" evidence="2">
    <location>
        <begin position="66"/>
        <end position="84"/>
    </location>
</feature>
<feature type="transmembrane region" description="Helical" evidence="2">
    <location>
        <begin position="202"/>
        <end position="224"/>
    </location>
</feature>
<dbReference type="SUPFAM" id="SSF103481">
    <property type="entry name" value="Multidrug resistance efflux transporter EmrE"/>
    <property type="match status" value="2"/>
</dbReference>
<comment type="caution">
    <text evidence="4">The sequence shown here is derived from an EMBL/GenBank/DDBJ whole genome shotgun (WGS) entry which is preliminary data.</text>
</comment>
<organism evidence="4 5">
    <name type="scientific">Caproiciproducens faecalis</name>
    <dbReference type="NCBI Taxonomy" id="2820301"/>
    <lineage>
        <taxon>Bacteria</taxon>
        <taxon>Bacillati</taxon>
        <taxon>Bacillota</taxon>
        <taxon>Clostridia</taxon>
        <taxon>Eubacteriales</taxon>
        <taxon>Acutalibacteraceae</taxon>
        <taxon>Caproiciproducens</taxon>
    </lineage>
</organism>
<dbReference type="Pfam" id="PF00892">
    <property type="entry name" value="EamA"/>
    <property type="match status" value="2"/>
</dbReference>